<evidence type="ECO:0000313" key="3">
    <source>
        <dbReference type="Proteomes" id="UP000343335"/>
    </source>
</evidence>
<dbReference type="Proteomes" id="UP000343335">
    <property type="component" value="Unassembled WGS sequence"/>
</dbReference>
<dbReference type="RefSeq" id="WP_150663940.1">
    <property type="nucleotide sequence ID" value="NZ_CABPSA010000002.1"/>
</dbReference>
<gene>
    <name evidence="1" type="ORF">NTU39_01670</name>
    <name evidence="2" type="ORF">PCO31010_01834</name>
</gene>
<organism evidence="2 3">
    <name type="scientific">Pandoraea commovens</name>
    <dbReference type="NCBI Taxonomy" id="2508289"/>
    <lineage>
        <taxon>Bacteria</taxon>
        <taxon>Pseudomonadati</taxon>
        <taxon>Pseudomonadota</taxon>
        <taxon>Betaproteobacteria</taxon>
        <taxon>Burkholderiales</taxon>
        <taxon>Burkholderiaceae</taxon>
        <taxon>Pandoraea</taxon>
    </lineage>
</organism>
<dbReference type="EMBL" id="CP102780">
    <property type="protein sequence ID" value="UVA79777.1"/>
    <property type="molecule type" value="Genomic_DNA"/>
</dbReference>
<dbReference type="Proteomes" id="UP001058980">
    <property type="component" value="Chromosome"/>
</dbReference>
<reference evidence="2 3" key="1">
    <citation type="submission" date="2019-08" db="EMBL/GenBank/DDBJ databases">
        <authorList>
            <person name="Peeters C."/>
        </authorList>
    </citation>
    <scope>NUCLEOTIDE SEQUENCE [LARGE SCALE GENOMIC DNA]</scope>
    <source>
        <strain evidence="2 3">LMG 31010</strain>
    </source>
</reference>
<dbReference type="AlphaFoldDB" id="A0A5E4U7H0"/>
<dbReference type="EMBL" id="CABPSA010000002">
    <property type="protein sequence ID" value="VVD94834.1"/>
    <property type="molecule type" value="Genomic_DNA"/>
</dbReference>
<sequence length="216" mass="24345">MSRVYLLVEGQTEEAFVNELLVPHYSPLGHYLTPIIVRTSPGHRGGVVSYGKVRWQIEQLCKQHREAHVTTFFDLYGLPEDFPGKASPAYPANRSGRDKASFLEAELAKDIGRPNFIPNLLVHEFEALLFVDIAAFEQWTDEDRALDPLRAIRKTTSPEDINDSPQTAPSKRILAAMSEYQKTFHGPLIACDIGMDAIRRDCPHFAAWLAKIEALK</sequence>
<dbReference type="Pfam" id="PF14103">
    <property type="entry name" value="DUF4276"/>
    <property type="match status" value="1"/>
</dbReference>
<protein>
    <submittedName>
        <fullName evidence="1">DUF4276 family protein</fullName>
    </submittedName>
</protein>
<evidence type="ECO:0000313" key="4">
    <source>
        <dbReference type="Proteomes" id="UP001058980"/>
    </source>
</evidence>
<keyword evidence="4" id="KW-1185">Reference proteome</keyword>
<accession>A0A5E4U7H0</accession>
<dbReference type="OrthoDB" id="9801478at2"/>
<dbReference type="InterPro" id="IPR025455">
    <property type="entry name" value="DUF4276"/>
</dbReference>
<reference evidence="1" key="2">
    <citation type="submission" date="2022-08" db="EMBL/GenBank/DDBJ databases">
        <title>Multi-unit outbreak of Pandoraea commovens among non-cystic fibrosis intensive care patients from 2019 to 2021 in Berlin, Germany.</title>
        <authorList>
            <person name="Menzel P."/>
        </authorList>
    </citation>
    <scope>NUCLEOTIDE SEQUENCE</scope>
    <source>
        <strain evidence="1">LB-19-202-79</strain>
    </source>
</reference>
<evidence type="ECO:0000313" key="1">
    <source>
        <dbReference type="EMBL" id="UVA79777.1"/>
    </source>
</evidence>
<evidence type="ECO:0000313" key="2">
    <source>
        <dbReference type="EMBL" id="VVD94834.1"/>
    </source>
</evidence>
<name>A0A5E4U7H0_9BURK</name>
<proteinExistence type="predicted"/>